<evidence type="ECO:0000313" key="2">
    <source>
        <dbReference type="EMBL" id="KAJ8025168.1"/>
    </source>
</evidence>
<keyword evidence="3" id="KW-1185">Reference proteome</keyword>
<evidence type="ECO:0000256" key="1">
    <source>
        <dbReference type="SAM" id="SignalP"/>
    </source>
</evidence>
<name>A0A9Q0YME2_HOLLE</name>
<reference evidence="2" key="1">
    <citation type="submission" date="2021-10" db="EMBL/GenBank/DDBJ databases">
        <title>Tropical sea cucumber genome reveals ecological adaptation and Cuvierian tubules defense mechanism.</title>
        <authorList>
            <person name="Chen T."/>
        </authorList>
    </citation>
    <scope>NUCLEOTIDE SEQUENCE</scope>
    <source>
        <strain evidence="2">Nanhai2018</strain>
        <tissue evidence="2">Muscle</tissue>
    </source>
</reference>
<dbReference type="EMBL" id="JAIZAY010000018">
    <property type="protein sequence ID" value="KAJ8025168.1"/>
    <property type="molecule type" value="Genomic_DNA"/>
</dbReference>
<feature type="chain" id="PRO_5040301837" evidence="1">
    <location>
        <begin position="21"/>
        <end position="62"/>
    </location>
</feature>
<accession>A0A9Q0YME2</accession>
<comment type="caution">
    <text evidence="2">The sequence shown here is derived from an EMBL/GenBank/DDBJ whole genome shotgun (WGS) entry which is preliminary data.</text>
</comment>
<dbReference type="AlphaFoldDB" id="A0A9Q0YME2"/>
<dbReference type="Proteomes" id="UP001152320">
    <property type="component" value="Chromosome 18"/>
</dbReference>
<protein>
    <submittedName>
        <fullName evidence="2">Uncharacterized protein</fullName>
    </submittedName>
</protein>
<organism evidence="2 3">
    <name type="scientific">Holothuria leucospilota</name>
    <name type="common">Black long sea cucumber</name>
    <name type="synonym">Mertensiothuria leucospilota</name>
    <dbReference type="NCBI Taxonomy" id="206669"/>
    <lineage>
        <taxon>Eukaryota</taxon>
        <taxon>Metazoa</taxon>
        <taxon>Echinodermata</taxon>
        <taxon>Eleutherozoa</taxon>
        <taxon>Echinozoa</taxon>
        <taxon>Holothuroidea</taxon>
        <taxon>Aspidochirotacea</taxon>
        <taxon>Aspidochirotida</taxon>
        <taxon>Holothuriidae</taxon>
        <taxon>Holothuria</taxon>
    </lineage>
</organism>
<proteinExistence type="predicted"/>
<gene>
    <name evidence="2" type="ORF">HOLleu_35296</name>
</gene>
<feature type="signal peptide" evidence="1">
    <location>
        <begin position="1"/>
        <end position="20"/>
    </location>
</feature>
<keyword evidence="1" id="KW-0732">Signal</keyword>
<evidence type="ECO:0000313" key="3">
    <source>
        <dbReference type="Proteomes" id="UP001152320"/>
    </source>
</evidence>
<sequence length="62" mass="6866">MSYSNCYCLLLALPVDVLEASLHEGETLYHNVTARRMSALPGVLNAVYVVCSQIHIGDENDR</sequence>